<proteinExistence type="predicted"/>
<dbReference type="GeneID" id="9752630"/>
<name>E1QU69_VULDI</name>
<reference evidence="2" key="2">
    <citation type="journal article" date="2010" name="Stand. Genomic Sci.">
        <title>Complete genome sequence of Vulcanisaeta distributa type strain (IC-017T).</title>
        <authorList>
            <person name="Mavromatis K."/>
            <person name="Sikorski J."/>
            <person name="Pabst E."/>
            <person name="Teshima H."/>
            <person name="Lapidus A."/>
            <person name="Lucas S."/>
            <person name="Nolan M."/>
            <person name="Glavina Del Rio T."/>
            <person name="Cheng J."/>
            <person name="Bruce D."/>
            <person name="Goodwin L."/>
            <person name="Pitluck S."/>
            <person name="Liolios K."/>
            <person name="Ivanova N."/>
            <person name="Mikhailova N."/>
            <person name="Pati A."/>
            <person name="Chen A."/>
            <person name="Palaniappan K."/>
            <person name="Land M."/>
            <person name="Hauser L."/>
            <person name="Chang Y."/>
            <person name="Jeffries C."/>
            <person name="Rohde M."/>
            <person name="Spring S."/>
            <person name="Goker M."/>
            <person name="Wirth R."/>
            <person name="Woyke T."/>
            <person name="Bristow J."/>
            <person name="Eisen J."/>
            <person name="Markowitz V."/>
            <person name="Hugenholtz P."/>
            <person name="Klenk H."/>
            <person name="Kyrpides N."/>
        </authorList>
    </citation>
    <scope>NUCLEOTIDE SEQUENCE [LARGE SCALE GENOMIC DNA]</scope>
    <source>
        <strain evidence="2">DSM 14429 / JCM 11212 / NBRC 100878 / IC-017</strain>
    </source>
</reference>
<accession>E1QU69</accession>
<dbReference type="AlphaFoldDB" id="E1QU69"/>
<dbReference type="SUPFAM" id="SSF109604">
    <property type="entry name" value="HD-domain/PDEase-like"/>
    <property type="match status" value="1"/>
</dbReference>
<reference evidence="1 2" key="1">
    <citation type="journal article" date="2010" name="Stand. Genomic Sci.">
        <title>Complete genome sequence of Vulcanisaeta distributa type strain (IC-017).</title>
        <authorList>
            <person name="Mavromatis K."/>
            <person name="Sikorski J."/>
            <person name="Pabst E."/>
            <person name="Teshima H."/>
            <person name="Lapidus A."/>
            <person name="Lucas S."/>
            <person name="Nolan M."/>
            <person name="Glavina Del Rio T."/>
            <person name="Cheng J.F."/>
            <person name="Bruce D."/>
            <person name="Goodwin L."/>
            <person name="Pitluck S."/>
            <person name="Liolios K."/>
            <person name="Ivanova N."/>
            <person name="Mikhailova N."/>
            <person name="Pati A."/>
            <person name="Chen A."/>
            <person name="Palaniappan K."/>
            <person name="Land M."/>
            <person name="Hauser L."/>
            <person name="Chang Y.J."/>
            <person name="Jeffries C.D."/>
            <person name="Rohde M."/>
            <person name="Spring S."/>
            <person name="Goker M."/>
            <person name="Wirth R."/>
            <person name="Woyke T."/>
            <person name="Bristow J."/>
            <person name="Eisen J.A."/>
            <person name="Markowitz V."/>
            <person name="Hugenholtz P."/>
            <person name="Klenk H.P."/>
            <person name="Kyrpides N.C."/>
        </authorList>
    </citation>
    <scope>NUCLEOTIDE SEQUENCE [LARGE SCALE GENOMIC DNA]</scope>
    <source>
        <strain evidence="2">DSM 14429 / JCM 11212 / NBRC 100878 / IC-017</strain>
    </source>
</reference>
<dbReference type="RefSeq" id="WP_013336788.1">
    <property type="nucleotide sequence ID" value="NC_014537.1"/>
</dbReference>
<organism evidence="1 2">
    <name type="scientific">Vulcanisaeta distributa (strain DSM 14429 / JCM 11212 / NBRC 100878 / IC-017)</name>
    <dbReference type="NCBI Taxonomy" id="572478"/>
    <lineage>
        <taxon>Archaea</taxon>
        <taxon>Thermoproteota</taxon>
        <taxon>Thermoprotei</taxon>
        <taxon>Thermoproteales</taxon>
        <taxon>Thermoproteaceae</taxon>
        <taxon>Vulcanisaeta</taxon>
    </lineage>
</organism>
<dbReference type="HOGENOM" id="CLU_1092391_0_0_2"/>
<evidence type="ECO:0000313" key="1">
    <source>
        <dbReference type="EMBL" id="ADN51063.1"/>
    </source>
</evidence>
<keyword evidence="2" id="KW-1185">Reference proteome</keyword>
<dbReference type="KEGG" id="vdi:Vdis_1689"/>
<sequence length="252" mass="29059">MPCYSFINEDFKDHARRVYECVKKDGRMPVLTRKFMLIVNSIEKESVNNLKYDEFINDVILIGATLHDIGKAIAHYQNGDLRSFKGHDFIGALIMYEAYRALKESNCAIQAIKLRGIDDLIQLLLIVPSLFHLYLHRGKEESWKIQDIKYNISIPNIKITNDCISAVIDVLNLVKDNASSEIGRNLTDCIINVFIKGSKVNDYLVKYGLHDLENTINMYYSRFNTTRGYNWFFESIIAIVNECDSEAAKSRR</sequence>
<dbReference type="Gene3D" id="1.10.3210.30">
    <property type="match status" value="1"/>
</dbReference>
<gene>
    <name evidence="1" type="ordered locus">Vdis_1689</name>
</gene>
<protein>
    <recommendedName>
        <fullName evidence="3">CRISPR-associated HD domain protein</fullName>
    </recommendedName>
</protein>
<evidence type="ECO:0000313" key="2">
    <source>
        <dbReference type="Proteomes" id="UP000006681"/>
    </source>
</evidence>
<dbReference type="eggNOG" id="arCOG01443">
    <property type="taxonomic scope" value="Archaea"/>
</dbReference>
<dbReference type="Proteomes" id="UP000006681">
    <property type="component" value="Chromosome"/>
</dbReference>
<dbReference type="EMBL" id="CP002100">
    <property type="protein sequence ID" value="ADN51063.1"/>
    <property type="molecule type" value="Genomic_DNA"/>
</dbReference>
<dbReference type="STRING" id="572478.Vdis_1689"/>
<dbReference type="InterPro" id="IPR038257">
    <property type="entry name" value="CRISPR-assoc_Cas3_HD_sf"/>
</dbReference>
<evidence type="ECO:0008006" key="3">
    <source>
        <dbReference type="Google" id="ProtNLM"/>
    </source>
</evidence>
<dbReference type="OrthoDB" id="45648at2157"/>